<dbReference type="PANTHER" id="PTHR32309:SF31">
    <property type="entry name" value="CAPSULAR EXOPOLYSACCHARIDE FAMILY"/>
    <property type="match status" value="1"/>
</dbReference>
<evidence type="ECO:0000256" key="2">
    <source>
        <dbReference type="ARBA" id="ARBA00022840"/>
    </source>
</evidence>
<dbReference type="AlphaFoldDB" id="A0A255YHV1"/>
<accession>A0A255YHV1</accession>
<dbReference type="RefSeq" id="WP_094473695.1">
    <property type="nucleotide sequence ID" value="NZ_NOXT01000108.1"/>
</dbReference>
<name>A0A255YHV1_9SPHN</name>
<dbReference type="InterPro" id="IPR005702">
    <property type="entry name" value="Wzc-like_C"/>
</dbReference>
<gene>
    <name evidence="3" type="ORF">CHU93_08670</name>
</gene>
<dbReference type="CDD" id="cd05387">
    <property type="entry name" value="BY-kinase"/>
    <property type="match status" value="1"/>
</dbReference>
<evidence type="ECO:0000313" key="4">
    <source>
        <dbReference type="Proteomes" id="UP000216991"/>
    </source>
</evidence>
<dbReference type="InterPro" id="IPR033756">
    <property type="entry name" value="YlxH/NBP35"/>
</dbReference>
<comment type="caution">
    <text evidence="3">The sequence shown here is derived from an EMBL/GenBank/DDBJ whole genome shotgun (WGS) entry which is preliminary data.</text>
</comment>
<reference evidence="3 4" key="1">
    <citation type="submission" date="2017-07" db="EMBL/GenBank/DDBJ databases">
        <title>Sandarakinorhabdus cyanobacteriorum sp. nov., a novel bacterium isolated from cyanobacterial aggregates in a eutrophic lake.</title>
        <authorList>
            <person name="Cai H."/>
        </authorList>
    </citation>
    <scope>NUCLEOTIDE SEQUENCE [LARGE SCALE GENOMIC DNA]</scope>
    <source>
        <strain evidence="3 4">TH057</strain>
    </source>
</reference>
<dbReference type="InterPro" id="IPR027417">
    <property type="entry name" value="P-loop_NTPase"/>
</dbReference>
<proteinExistence type="predicted"/>
<dbReference type="EMBL" id="NOXT01000108">
    <property type="protein sequence ID" value="OYQ28758.1"/>
    <property type="molecule type" value="Genomic_DNA"/>
</dbReference>
<keyword evidence="1" id="KW-0547">Nucleotide-binding</keyword>
<dbReference type="Proteomes" id="UP000216991">
    <property type="component" value="Unassembled WGS sequence"/>
</dbReference>
<keyword evidence="2" id="KW-0067">ATP-binding</keyword>
<evidence type="ECO:0000256" key="1">
    <source>
        <dbReference type="ARBA" id="ARBA00022741"/>
    </source>
</evidence>
<evidence type="ECO:0000313" key="3">
    <source>
        <dbReference type="EMBL" id="OYQ28758.1"/>
    </source>
</evidence>
<protein>
    <submittedName>
        <fullName evidence="3">Uncharacterized protein</fullName>
    </submittedName>
</protein>
<dbReference type="Gene3D" id="3.40.50.300">
    <property type="entry name" value="P-loop containing nucleotide triphosphate hydrolases"/>
    <property type="match status" value="1"/>
</dbReference>
<dbReference type="GO" id="GO:0005524">
    <property type="term" value="F:ATP binding"/>
    <property type="evidence" value="ECO:0007669"/>
    <property type="project" value="UniProtKB-KW"/>
</dbReference>
<dbReference type="InterPro" id="IPR050445">
    <property type="entry name" value="Bact_polysacc_biosynth/exp"/>
</dbReference>
<dbReference type="SUPFAM" id="SSF52540">
    <property type="entry name" value="P-loop containing nucleoside triphosphate hydrolases"/>
    <property type="match status" value="1"/>
</dbReference>
<dbReference type="OrthoDB" id="230260at2"/>
<dbReference type="Pfam" id="PF10609">
    <property type="entry name" value="ParA"/>
    <property type="match status" value="1"/>
</dbReference>
<keyword evidence="4" id="KW-1185">Reference proteome</keyword>
<dbReference type="SUPFAM" id="SSF160246">
    <property type="entry name" value="EspE N-terminal domain-like"/>
    <property type="match status" value="1"/>
</dbReference>
<dbReference type="InterPro" id="IPR037257">
    <property type="entry name" value="T2SS_E_N_sf"/>
</dbReference>
<dbReference type="PANTHER" id="PTHR32309">
    <property type="entry name" value="TYROSINE-PROTEIN KINASE"/>
    <property type="match status" value="1"/>
</dbReference>
<organism evidence="3 4">
    <name type="scientific">Sandarakinorhabdus cyanobacteriorum</name>
    <dbReference type="NCBI Taxonomy" id="1981098"/>
    <lineage>
        <taxon>Bacteria</taxon>
        <taxon>Pseudomonadati</taxon>
        <taxon>Pseudomonadota</taxon>
        <taxon>Alphaproteobacteria</taxon>
        <taxon>Sphingomonadales</taxon>
        <taxon>Sphingosinicellaceae</taxon>
        <taxon>Sandarakinorhabdus</taxon>
    </lineage>
</organism>
<sequence>MDNNEQEVPFEDVEANVVERVRVAGGERYDAPIRDVLTRLGYLSQDQAAHVAQHAAERGLDFDQAALEIGYITSEELDRAREQLINAMALQNVVRRPTSDELIVISDPGSVRAEAIRMLRTQVIAQHIKNGRRGLAVVATADGHGCSYVAANLAVALAQVGYKILLVDADMRSPRQDQIFGLDPNAPGLSSFLALQVARPERVVNANVLPGLAVITAGPPTSRPQELLSGNRFRDGVNTLLREYDLVLFDTPAANTSADALNIAGAAAYALVVGRTNQTYYKDVSVLADQLAAARCAVVGAVLNDF</sequence>